<comment type="caution">
    <text evidence="2">The sequence shown here is derived from an EMBL/GenBank/DDBJ whole genome shotgun (WGS) entry which is preliminary data.</text>
</comment>
<protein>
    <submittedName>
        <fullName evidence="2">Uncharacterized protein</fullName>
    </submittedName>
</protein>
<keyword evidence="1" id="KW-0472">Membrane</keyword>
<keyword evidence="3" id="KW-1185">Reference proteome</keyword>
<name>A0A0A5FX50_9BACI</name>
<evidence type="ECO:0000256" key="1">
    <source>
        <dbReference type="SAM" id="Phobius"/>
    </source>
</evidence>
<proteinExistence type="predicted"/>
<dbReference type="Proteomes" id="UP000030403">
    <property type="component" value="Unassembled WGS sequence"/>
</dbReference>
<dbReference type="AlphaFoldDB" id="A0A0A5FX50"/>
<dbReference type="EMBL" id="AVPF01000121">
    <property type="protein sequence ID" value="KGX83320.1"/>
    <property type="molecule type" value="Genomic_DNA"/>
</dbReference>
<accession>A0A0A5FX50</accession>
<gene>
    <name evidence="2" type="ORF">N783_04545</name>
</gene>
<feature type="transmembrane region" description="Helical" evidence="1">
    <location>
        <begin position="12"/>
        <end position="30"/>
    </location>
</feature>
<dbReference type="STRING" id="1385511.GCA_000425225_03781"/>
<reference evidence="2 3" key="1">
    <citation type="submission" date="2013-08" db="EMBL/GenBank/DDBJ databases">
        <authorList>
            <person name="Huang J."/>
            <person name="Wang G."/>
        </authorList>
    </citation>
    <scope>NUCLEOTIDE SEQUENCE [LARGE SCALE GENOMIC DNA]</scope>
    <source>
        <strain evidence="2 3">BH030004</strain>
    </source>
</reference>
<organism evidence="2 3">
    <name type="scientific">Pontibacillus marinus BH030004 = DSM 16465</name>
    <dbReference type="NCBI Taxonomy" id="1385511"/>
    <lineage>
        <taxon>Bacteria</taxon>
        <taxon>Bacillati</taxon>
        <taxon>Bacillota</taxon>
        <taxon>Bacilli</taxon>
        <taxon>Bacillales</taxon>
        <taxon>Bacillaceae</taxon>
        <taxon>Pontibacillus</taxon>
    </lineage>
</organism>
<keyword evidence="1" id="KW-0812">Transmembrane</keyword>
<sequence length="34" mass="3931">MFQKLFNLSKLDVAYFLIFTGSLVFMYFAMVTSG</sequence>
<keyword evidence="1" id="KW-1133">Transmembrane helix</keyword>
<evidence type="ECO:0000313" key="2">
    <source>
        <dbReference type="EMBL" id="KGX83320.1"/>
    </source>
</evidence>
<evidence type="ECO:0000313" key="3">
    <source>
        <dbReference type="Proteomes" id="UP000030403"/>
    </source>
</evidence>